<organism evidence="2">
    <name type="scientific">Timema bartmani</name>
    <dbReference type="NCBI Taxonomy" id="61472"/>
    <lineage>
        <taxon>Eukaryota</taxon>
        <taxon>Metazoa</taxon>
        <taxon>Ecdysozoa</taxon>
        <taxon>Arthropoda</taxon>
        <taxon>Hexapoda</taxon>
        <taxon>Insecta</taxon>
        <taxon>Pterygota</taxon>
        <taxon>Neoptera</taxon>
        <taxon>Polyneoptera</taxon>
        <taxon>Phasmatodea</taxon>
        <taxon>Timematodea</taxon>
        <taxon>Timematoidea</taxon>
        <taxon>Timematidae</taxon>
        <taxon>Timema</taxon>
    </lineage>
</organism>
<feature type="region of interest" description="Disordered" evidence="1">
    <location>
        <begin position="34"/>
        <end position="54"/>
    </location>
</feature>
<protein>
    <submittedName>
        <fullName evidence="2">Uncharacterized protein</fullName>
    </submittedName>
</protein>
<accession>A0A7R9ERM3</accession>
<dbReference type="AlphaFoldDB" id="A0A7R9ERM3"/>
<feature type="compositionally biased region" description="Acidic residues" evidence="1">
    <location>
        <begin position="36"/>
        <end position="52"/>
    </location>
</feature>
<dbReference type="EMBL" id="OD564586">
    <property type="protein sequence ID" value="CAD7439066.1"/>
    <property type="molecule type" value="Genomic_DNA"/>
</dbReference>
<evidence type="ECO:0000256" key="1">
    <source>
        <dbReference type="SAM" id="MobiDB-lite"/>
    </source>
</evidence>
<name>A0A7R9ERM3_9NEOP</name>
<gene>
    <name evidence="2" type="ORF">TBIB3V08_LOCUS1645</name>
</gene>
<reference evidence="2" key="1">
    <citation type="submission" date="2020-11" db="EMBL/GenBank/DDBJ databases">
        <authorList>
            <person name="Tran Van P."/>
        </authorList>
    </citation>
    <scope>NUCLEOTIDE SEQUENCE</scope>
</reference>
<proteinExistence type="predicted"/>
<sequence>MFFMSSIGNNKFYAINYSGNHYLSVEENQIGYLYDGGDDDDDDDDGDDDNANDESWLFPGVAAGSRTCHRIFPHAVQGMQHTSWATGTLAATTTITNITTHPAGNQLARPCSKLVGFGPGQSPVSRLHLTWFPLGFNPTSARLLRPRGTPLGGDIQINVFMSLLIRIEIQHEGEMHAHQCMELFRIFSTEPVRQARIICFFHHMFCYLTVKTILKKDHINISMILKKSKQGPLQQRHPIAKHLPREGPRNSLGEVPQNPFLVIVSEVRSVIESSLFKRLGQQPFLVLFGLLLPALSIKDVIYRHLNQWSRSKHFKLNKTIWKCTHNLTQQDHVLPSDNEDSSRDISILTPHVDPLNDHIVSIVIRPTCVRCCEVLCQQRSKYCDLSSTRKRDEIEPPARYLKEMYQQLRGGRVENNFGKNLLSTPNRDSNLYLPVISGLVDWERSALDHTATEVDTHRWERELNVKPVDSVLLLIGILWFESHQSVLRCSLPVVRNRAEPHHCLASDHNPRTLASVKRSAAITVSNNGTFHANPASPS</sequence>
<evidence type="ECO:0000313" key="2">
    <source>
        <dbReference type="EMBL" id="CAD7439066.1"/>
    </source>
</evidence>